<keyword evidence="3" id="KW-1185">Reference proteome</keyword>
<feature type="region of interest" description="Disordered" evidence="1">
    <location>
        <begin position="25"/>
        <end position="71"/>
    </location>
</feature>
<proteinExistence type="predicted"/>
<sequence length="445" mass="48076">MAGPDHDGIFCCPYLPQVALSIIAAKAPRKPPREQRKPRFNGRGGPTSTTNGTKEETDSEQNVAVCGKSKEKKVQELKSDGGNVEANGFNNKVKDVALIKSTSTISDDQEEKDSSSLLPAQFKPPPNILAWLLPNFLLWAESHDLDQLSKIKSTIGSAIVCIDGEDGLVRALHCIRVEEFRILGKAMEEQSNNGSPVKNGKEKEQEKEANGPSTGNNEHSRNSSQVKNATNHSANDTPTSNTDGSPVKGGANKKKEWNLKNLKTVKREYELVSTSYFLPLLENDTVLHASKRRICRFERVPTGFVRIAEGALVQEYHEVFSHGGTKECIGKGEEKGGNDVFGKDGVEKKGKYFKVAYVAEILVDATKYQGEKTVEEGRLFASPSQLVDGVTAVATAIAAGPANGISTSTNDIATAANSATAAPDFADEDDGGTWRNVARSSVSWI</sequence>
<feature type="compositionally biased region" description="Polar residues" evidence="1">
    <location>
        <begin position="211"/>
        <end position="244"/>
    </location>
</feature>
<feature type="region of interest" description="Disordered" evidence="1">
    <location>
        <begin position="188"/>
        <end position="252"/>
    </location>
</feature>
<dbReference type="AlphaFoldDB" id="A0A4Z1PBB5"/>
<accession>A0A4Z1PBB5</accession>
<dbReference type="EMBL" id="SNSC02000014">
    <property type="protein sequence ID" value="TID18268.1"/>
    <property type="molecule type" value="Genomic_DNA"/>
</dbReference>
<reference evidence="2 3" key="1">
    <citation type="submission" date="2019-04" db="EMBL/GenBank/DDBJ databases">
        <title>High contiguity whole genome sequence and gene annotation resource for two Venturia nashicola isolates.</title>
        <authorList>
            <person name="Prokchorchik M."/>
            <person name="Won K."/>
            <person name="Lee Y."/>
            <person name="Choi E.D."/>
            <person name="Segonzac C."/>
            <person name="Sohn K.H."/>
        </authorList>
    </citation>
    <scope>NUCLEOTIDE SEQUENCE [LARGE SCALE GENOMIC DNA]</scope>
    <source>
        <strain evidence="2 3">PRI2</strain>
    </source>
</reference>
<evidence type="ECO:0000313" key="2">
    <source>
        <dbReference type="EMBL" id="TID18268.1"/>
    </source>
</evidence>
<name>A0A4Z1PBB5_9PEZI</name>
<gene>
    <name evidence="2" type="ORF">E6O75_ATG06344</name>
</gene>
<protein>
    <submittedName>
        <fullName evidence="2">Uncharacterized protein</fullName>
    </submittedName>
</protein>
<evidence type="ECO:0000256" key="1">
    <source>
        <dbReference type="SAM" id="MobiDB-lite"/>
    </source>
</evidence>
<dbReference type="Proteomes" id="UP000298493">
    <property type="component" value="Unassembled WGS sequence"/>
</dbReference>
<organism evidence="2 3">
    <name type="scientific">Venturia nashicola</name>
    <dbReference type="NCBI Taxonomy" id="86259"/>
    <lineage>
        <taxon>Eukaryota</taxon>
        <taxon>Fungi</taxon>
        <taxon>Dikarya</taxon>
        <taxon>Ascomycota</taxon>
        <taxon>Pezizomycotina</taxon>
        <taxon>Dothideomycetes</taxon>
        <taxon>Pleosporomycetidae</taxon>
        <taxon>Venturiales</taxon>
        <taxon>Venturiaceae</taxon>
        <taxon>Venturia</taxon>
    </lineage>
</organism>
<evidence type="ECO:0000313" key="3">
    <source>
        <dbReference type="Proteomes" id="UP000298493"/>
    </source>
</evidence>
<comment type="caution">
    <text evidence="2">The sequence shown here is derived from an EMBL/GenBank/DDBJ whole genome shotgun (WGS) entry which is preliminary data.</text>
</comment>
<feature type="compositionally biased region" description="Basic and acidic residues" evidence="1">
    <location>
        <begin position="199"/>
        <end position="209"/>
    </location>
</feature>